<reference evidence="1 3" key="1">
    <citation type="journal article" date="2012" name="Nature">
        <title>Algal genomes reveal evolutionary mosaicism and the fate of nucleomorphs.</title>
        <authorList>
            <consortium name="DOE Joint Genome Institute"/>
            <person name="Curtis B.A."/>
            <person name="Tanifuji G."/>
            <person name="Burki F."/>
            <person name="Gruber A."/>
            <person name="Irimia M."/>
            <person name="Maruyama S."/>
            <person name="Arias M.C."/>
            <person name="Ball S.G."/>
            <person name="Gile G.H."/>
            <person name="Hirakawa Y."/>
            <person name="Hopkins J.F."/>
            <person name="Kuo A."/>
            <person name="Rensing S.A."/>
            <person name="Schmutz J."/>
            <person name="Symeonidi A."/>
            <person name="Elias M."/>
            <person name="Eveleigh R.J."/>
            <person name="Herman E.K."/>
            <person name="Klute M.J."/>
            <person name="Nakayama T."/>
            <person name="Obornik M."/>
            <person name="Reyes-Prieto A."/>
            <person name="Armbrust E.V."/>
            <person name="Aves S.J."/>
            <person name="Beiko R.G."/>
            <person name="Coutinho P."/>
            <person name="Dacks J.B."/>
            <person name="Durnford D.G."/>
            <person name="Fast N.M."/>
            <person name="Green B.R."/>
            <person name="Grisdale C.J."/>
            <person name="Hempel F."/>
            <person name="Henrissat B."/>
            <person name="Hoppner M.P."/>
            <person name="Ishida K."/>
            <person name="Kim E."/>
            <person name="Koreny L."/>
            <person name="Kroth P.G."/>
            <person name="Liu Y."/>
            <person name="Malik S.B."/>
            <person name="Maier U.G."/>
            <person name="McRose D."/>
            <person name="Mock T."/>
            <person name="Neilson J.A."/>
            <person name="Onodera N.T."/>
            <person name="Poole A.M."/>
            <person name="Pritham E.J."/>
            <person name="Richards T.A."/>
            <person name="Rocap G."/>
            <person name="Roy S.W."/>
            <person name="Sarai C."/>
            <person name="Schaack S."/>
            <person name="Shirato S."/>
            <person name="Slamovits C.H."/>
            <person name="Spencer D.F."/>
            <person name="Suzuki S."/>
            <person name="Worden A.Z."/>
            <person name="Zauner S."/>
            <person name="Barry K."/>
            <person name="Bell C."/>
            <person name="Bharti A.K."/>
            <person name="Crow J.A."/>
            <person name="Grimwood J."/>
            <person name="Kramer R."/>
            <person name="Lindquist E."/>
            <person name="Lucas S."/>
            <person name="Salamov A."/>
            <person name="McFadden G.I."/>
            <person name="Lane C.E."/>
            <person name="Keeling P.J."/>
            <person name="Gray M.W."/>
            <person name="Grigoriev I.V."/>
            <person name="Archibald J.M."/>
        </authorList>
    </citation>
    <scope>NUCLEOTIDE SEQUENCE</scope>
    <source>
        <strain evidence="1 3">CCMP2712</strain>
    </source>
</reference>
<keyword evidence="3" id="KW-1185">Reference proteome</keyword>
<dbReference type="KEGG" id="gtt:GUITHDRAFT_155121"/>
<dbReference type="EnsemblProtists" id="EKX36814">
    <property type="protein sequence ID" value="EKX36814"/>
    <property type="gene ID" value="GUITHDRAFT_155121"/>
</dbReference>
<evidence type="ECO:0000313" key="3">
    <source>
        <dbReference type="Proteomes" id="UP000011087"/>
    </source>
</evidence>
<dbReference type="PaxDb" id="55529-EKX36814"/>
<evidence type="ECO:0000313" key="2">
    <source>
        <dbReference type="EnsemblProtists" id="EKX36814"/>
    </source>
</evidence>
<proteinExistence type="predicted"/>
<dbReference type="EMBL" id="JH993067">
    <property type="protein sequence ID" value="EKX36814.1"/>
    <property type="molecule type" value="Genomic_DNA"/>
</dbReference>
<dbReference type="HOGENOM" id="CLU_1520637_0_0_1"/>
<gene>
    <name evidence="1" type="ORF">GUITHDRAFT_155121</name>
</gene>
<reference evidence="3" key="2">
    <citation type="submission" date="2012-11" db="EMBL/GenBank/DDBJ databases">
        <authorList>
            <person name="Kuo A."/>
            <person name="Curtis B.A."/>
            <person name="Tanifuji G."/>
            <person name="Burki F."/>
            <person name="Gruber A."/>
            <person name="Irimia M."/>
            <person name="Maruyama S."/>
            <person name="Arias M.C."/>
            <person name="Ball S.G."/>
            <person name="Gile G.H."/>
            <person name="Hirakawa Y."/>
            <person name="Hopkins J.F."/>
            <person name="Rensing S.A."/>
            <person name="Schmutz J."/>
            <person name="Symeonidi A."/>
            <person name="Elias M."/>
            <person name="Eveleigh R.J."/>
            <person name="Herman E.K."/>
            <person name="Klute M.J."/>
            <person name="Nakayama T."/>
            <person name="Obornik M."/>
            <person name="Reyes-Prieto A."/>
            <person name="Armbrust E.V."/>
            <person name="Aves S.J."/>
            <person name="Beiko R.G."/>
            <person name="Coutinho P."/>
            <person name="Dacks J.B."/>
            <person name="Durnford D.G."/>
            <person name="Fast N.M."/>
            <person name="Green B.R."/>
            <person name="Grisdale C."/>
            <person name="Hempe F."/>
            <person name="Henrissat B."/>
            <person name="Hoppner M.P."/>
            <person name="Ishida K.-I."/>
            <person name="Kim E."/>
            <person name="Koreny L."/>
            <person name="Kroth P.G."/>
            <person name="Liu Y."/>
            <person name="Malik S.-B."/>
            <person name="Maier U.G."/>
            <person name="McRose D."/>
            <person name="Mock T."/>
            <person name="Neilson J.A."/>
            <person name="Onodera N.T."/>
            <person name="Poole A.M."/>
            <person name="Pritham E.J."/>
            <person name="Richards T.A."/>
            <person name="Rocap G."/>
            <person name="Roy S.W."/>
            <person name="Sarai C."/>
            <person name="Schaack S."/>
            <person name="Shirato S."/>
            <person name="Slamovits C.H."/>
            <person name="Spencer D.F."/>
            <person name="Suzuki S."/>
            <person name="Worden A.Z."/>
            <person name="Zauner S."/>
            <person name="Barry K."/>
            <person name="Bell C."/>
            <person name="Bharti A.K."/>
            <person name="Crow J.A."/>
            <person name="Grimwood J."/>
            <person name="Kramer R."/>
            <person name="Lindquist E."/>
            <person name="Lucas S."/>
            <person name="Salamov A."/>
            <person name="McFadden G.I."/>
            <person name="Lane C.E."/>
            <person name="Keeling P.J."/>
            <person name="Gray M.W."/>
            <person name="Grigoriev I.V."/>
            <person name="Archibald J.M."/>
        </authorList>
    </citation>
    <scope>NUCLEOTIDE SEQUENCE</scope>
    <source>
        <strain evidence="3">CCMP2712</strain>
    </source>
</reference>
<organism evidence="1">
    <name type="scientific">Guillardia theta (strain CCMP2712)</name>
    <name type="common">Cryptophyte</name>
    <dbReference type="NCBI Taxonomy" id="905079"/>
    <lineage>
        <taxon>Eukaryota</taxon>
        <taxon>Cryptophyceae</taxon>
        <taxon>Pyrenomonadales</taxon>
        <taxon>Geminigeraceae</taxon>
        <taxon>Guillardia</taxon>
    </lineage>
</organism>
<dbReference type="AlphaFoldDB" id="L1ILR5"/>
<dbReference type="RefSeq" id="XP_005823794.1">
    <property type="nucleotide sequence ID" value="XM_005823737.1"/>
</dbReference>
<evidence type="ECO:0008006" key="4">
    <source>
        <dbReference type="Google" id="ProtNLM"/>
    </source>
</evidence>
<reference evidence="2" key="3">
    <citation type="submission" date="2015-06" db="UniProtKB">
        <authorList>
            <consortium name="EnsemblProtists"/>
        </authorList>
    </citation>
    <scope>IDENTIFICATION</scope>
</reference>
<dbReference type="Proteomes" id="UP000011087">
    <property type="component" value="Unassembled WGS sequence"/>
</dbReference>
<accession>L1ILR5</accession>
<dbReference type="GeneID" id="17293602"/>
<evidence type="ECO:0000313" key="1">
    <source>
        <dbReference type="EMBL" id="EKX36814.1"/>
    </source>
</evidence>
<sequence length="177" mass="20938">MLLELPFLRKVKELLKRWGGLVQEKAGDESEIRWVRYEGQETAALHGWARLKGFDRSIEKLHRSYKGKVWRLLDVVRQSMVFESLEEIVRCLKGICEDQELVILRVKNRFDPDFTSQQSGAYRDVCLNVRLDNEETHRLGVNFHVCELQLSLKDYKSWAMHSNGHQRYVAYRNTRAE</sequence>
<protein>
    <recommendedName>
        <fullName evidence="4">RelA/SpoT domain-containing protein</fullName>
    </recommendedName>
</protein>
<dbReference type="OrthoDB" id="203657at2759"/>
<name>L1ILR5_GUITC</name>